<feature type="transmembrane region" description="Helical" evidence="1">
    <location>
        <begin position="58"/>
        <end position="81"/>
    </location>
</feature>
<organism evidence="2 3">
    <name type="scientific">Mycoplasmopsis agalactiae (strain NCTC 10123 / CIP 59.7 / PG2)</name>
    <name type="common">Mycoplasma agalactiae</name>
    <dbReference type="NCBI Taxonomy" id="347257"/>
    <lineage>
        <taxon>Bacteria</taxon>
        <taxon>Bacillati</taxon>
        <taxon>Mycoplasmatota</taxon>
        <taxon>Mycoplasmoidales</taxon>
        <taxon>Metamycoplasmataceae</taxon>
        <taxon>Mycoplasmopsis</taxon>
    </lineage>
</organism>
<dbReference type="KEGG" id="maa:MAG4070"/>
<reference evidence="3" key="1">
    <citation type="journal article" date="2007" name="PLoS Genet.">
        <title>Being pathogenic, plastic, and sexual while living with a nearly minimal bacterial genome.</title>
        <authorList>
            <person name="Sirand-Pugnet P."/>
            <person name="Lartigue C."/>
            <person name="Marenda M."/>
            <person name="Jacob D."/>
            <person name="Barre A."/>
            <person name="Barbe V."/>
            <person name="Schenowitz C."/>
            <person name="Mangenot S."/>
            <person name="Couloux A."/>
            <person name="Segurens B."/>
            <person name="de Daruvar A."/>
            <person name="Blanchard A."/>
            <person name="Citti C."/>
        </authorList>
    </citation>
    <scope>NUCLEOTIDE SEQUENCE [LARGE SCALE GENOMIC DNA]</scope>
    <source>
        <strain evidence="3">PG2</strain>
    </source>
</reference>
<keyword evidence="1" id="KW-0472">Membrane</keyword>
<feature type="transmembrane region" description="Helical" evidence="1">
    <location>
        <begin position="29"/>
        <end position="46"/>
    </location>
</feature>
<dbReference type="HOGENOM" id="CLU_2465686_0_0_14"/>
<evidence type="ECO:0000313" key="3">
    <source>
        <dbReference type="Proteomes" id="UP000007065"/>
    </source>
</evidence>
<protein>
    <submittedName>
        <fullName evidence="2">Uncharacterized protein</fullName>
    </submittedName>
</protein>
<dbReference type="Proteomes" id="UP000007065">
    <property type="component" value="Chromosome"/>
</dbReference>
<dbReference type="STRING" id="347257.MAG4070"/>
<keyword evidence="1" id="KW-1133">Transmembrane helix</keyword>
<evidence type="ECO:0000256" key="1">
    <source>
        <dbReference type="SAM" id="Phobius"/>
    </source>
</evidence>
<keyword evidence="1" id="KW-0812">Transmembrane</keyword>
<accession>A5IYJ6</accession>
<dbReference type="AlphaFoldDB" id="A5IYJ6"/>
<sequence>MFSISYVCKSFNYVICIKRSKLMFLNLEIETNLTLVLIVLWIIVISRHLSYLKFFKCLYSIFSLLLKVVKLMLNLFLYFWLSQFAYKK</sequence>
<proteinExistence type="predicted"/>
<dbReference type="EMBL" id="CU179680">
    <property type="protein sequence ID" value="CAL59105.1"/>
    <property type="molecule type" value="Genomic_DNA"/>
</dbReference>
<gene>
    <name evidence="2" type="ordered locus">MAG4070</name>
</gene>
<keyword evidence="3" id="KW-1185">Reference proteome</keyword>
<name>A5IYJ6_MYCAP</name>
<evidence type="ECO:0000313" key="2">
    <source>
        <dbReference type="EMBL" id="CAL59105.1"/>
    </source>
</evidence>